<evidence type="ECO:0000256" key="3">
    <source>
        <dbReference type="ARBA" id="ARBA00023006"/>
    </source>
</evidence>
<feature type="transmembrane region" description="Helical" evidence="4">
    <location>
        <begin position="654"/>
        <end position="680"/>
    </location>
</feature>
<accession>A0A085NF20</accession>
<name>A0A085NF20_9BILA</name>
<protein>
    <recommendedName>
        <fullName evidence="6">Autophagy-related protein 13</fullName>
    </recommendedName>
</protein>
<keyword evidence="3" id="KW-0072">Autophagy</keyword>
<dbReference type="InterPro" id="IPR036570">
    <property type="entry name" value="HORMA_dom_sf"/>
</dbReference>
<feature type="transmembrane region" description="Helical" evidence="4">
    <location>
        <begin position="588"/>
        <end position="606"/>
    </location>
</feature>
<dbReference type="PANTHER" id="PTHR13430">
    <property type="match status" value="1"/>
</dbReference>
<dbReference type="GO" id="GO:0000407">
    <property type="term" value="C:phagophore assembly site"/>
    <property type="evidence" value="ECO:0007669"/>
    <property type="project" value="UniProtKB-SubCell"/>
</dbReference>
<sequence>MATDQGQSEFSRFCTFFANRMIQIVIESRQGRRVRTMMRRVSRETDWFNLSVNESPEVTQVLKESLGERCMPELHSVVLVISLRTTNGESLDLEIWKLSLDDQVIDPSVSVRSQLYHRMSVMLRSVLCASRSTPVYRQYAGRQASDSFVLCYQICTDPPPIEQLGEEAKNCPLGCLSSPFGTLHLTLQFRTKMVINNGKAQDAPMPAMLGVQGKMMTDLRGATDSLSCDDPLGESEVNRQLDSWYPLAEPVFTSNADNFPVGCRLSCGGASAPQVTPFLSRAPDSDAVSAASSCDSSSYRTDILSESLPPALSEFPALLPSSSSMSIGISQHADEAMFPTGSCSHPTIRGEEEEEAEYGTTISTLQIGSEKVITYGVPTSELISSLNPKACKLGVPCRDDAKLCTTVMGAEKVVTYGVPTSELIPSLNPKACKFDSPCREDVKLAPIGECSESELSTGEGSLSDSASSTGSFVHVDRRQVFAASNSASDLGAFYREFRTAPACLDSFAGGPPFEFGSDPKTPLTGASSTESIEAQLNRFSQMQSSFDTFLESLKADEEEEMQSRAPSIPNASLQRAFTFNWCCSRFALLKWVEIVLCIVLVTLIEAGVHLWRAYGFILFVSAACAAITFAGLALKFCQIQTGRVGSFPFDKVDLTFNIFAVICFSIAFGLACYDCVMIFGENKHHHDNQPTSLAAYEDWRNRIVGVTVIMIIAQSFNATFMLFKIS</sequence>
<dbReference type="GO" id="GO:0034727">
    <property type="term" value="P:piecemeal microautophagy of the nucleus"/>
    <property type="evidence" value="ECO:0007669"/>
    <property type="project" value="TreeGrafter"/>
</dbReference>
<comment type="similarity">
    <text evidence="2">Belongs to the ATG13 family. Metazoan subfamily.</text>
</comment>
<dbReference type="GO" id="GO:0005829">
    <property type="term" value="C:cytosol"/>
    <property type="evidence" value="ECO:0007669"/>
    <property type="project" value="TreeGrafter"/>
</dbReference>
<dbReference type="GO" id="GO:0000423">
    <property type="term" value="P:mitophagy"/>
    <property type="evidence" value="ECO:0007669"/>
    <property type="project" value="TreeGrafter"/>
</dbReference>
<keyword evidence="4" id="KW-1133">Transmembrane helix</keyword>
<dbReference type="PANTHER" id="PTHR13430:SF4">
    <property type="entry name" value="AUTOPHAGY-RELATED PROTEIN 13"/>
    <property type="match status" value="1"/>
</dbReference>
<dbReference type="AlphaFoldDB" id="A0A085NF20"/>
<dbReference type="Gene3D" id="3.30.900.10">
    <property type="entry name" value="HORMA domain"/>
    <property type="match status" value="1"/>
</dbReference>
<dbReference type="EMBL" id="KL367508">
    <property type="protein sequence ID" value="KFD68066.1"/>
    <property type="molecule type" value="Genomic_DNA"/>
</dbReference>
<dbReference type="Proteomes" id="UP000030758">
    <property type="component" value="Unassembled WGS sequence"/>
</dbReference>
<evidence type="ECO:0000256" key="1">
    <source>
        <dbReference type="ARBA" id="ARBA00004329"/>
    </source>
</evidence>
<evidence type="ECO:0000313" key="5">
    <source>
        <dbReference type="EMBL" id="KFD68066.1"/>
    </source>
</evidence>
<keyword evidence="4" id="KW-0812">Transmembrane</keyword>
<dbReference type="GO" id="GO:0034497">
    <property type="term" value="P:protein localization to phagophore assembly site"/>
    <property type="evidence" value="ECO:0007669"/>
    <property type="project" value="TreeGrafter"/>
</dbReference>
<gene>
    <name evidence="5" type="ORF">M514_03400</name>
</gene>
<evidence type="ECO:0000256" key="4">
    <source>
        <dbReference type="SAM" id="Phobius"/>
    </source>
</evidence>
<reference evidence="5" key="1">
    <citation type="journal article" date="2014" name="Nat. Genet.">
        <title>Genome and transcriptome of the porcine whipworm Trichuris suis.</title>
        <authorList>
            <person name="Jex A.R."/>
            <person name="Nejsum P."/>
            <person name="Schwarz E.M."/>
            <person name="Hu L."/>
            <person name="Young N.D."/>
            <person name="Hall R.S."/>
            <person name="Korhonen P.K."/>
            <person name="Liao S."/>
            <person name="Thamsborg S."/>
            <person name="Xia J."/>
            <person name="Xu P."/>
            <person name="Wang S."/>
            <person name="Scheerlinck J.P."/>
            <person name="Hofmann A."/>
            <person name="Sternberg P.W."/>
            <person name="Wang J."/>
            <person name="Gasser R.B."/>
        </authorList>
    </citation>
    <scope>NUCLEOTIDE SEQUENCE [LARGE SCALE GENOMIC DNA]</scope>
    <source>
        <strain evidence="5">DCEP-RM93F</strain>
    </source>
</reference>
<feature type="transmembrane region" description="Helical" evidence="4">
    <location>
        <begin position="613"/>
        <end position="634"/>
    </location>
</feature>
<comment type="subcellular location">
    <subcellularLocation>
        <location evidence="1">Preautophagosomal structure</location>
    </subcellularLocation>
</comment>
<evidence type="ECO:0008006" key="6">
    <source>
        <dbReference type="Google" id="ProtNLM"/>
    </source>
</evidence>
<feature type="transmembrane region" description="Helical" evidence="4">
    <location>
        <begin position="701"/>
        <end position="723"/>
    </location>
</feature>
<dbReference type="InterPro" id="IPR040182">
    <property type="entry name" value="ATG13"/>
</dbReference>
<proteinExistence type="inferred from homology"/>
<evidence type="ECO:0000256" key="2">
    <source>
        <dbReference type="ARBA" id="ARBA00007341"/>
    </source>
</evidence>
<dbReference type="GO" id="GO:1990316">
    <property type="term" value="C:Atg1/ULK1 kinase complex"/>
    <property type="evidence" value="ECO:0007669"/>
    <property type="project" value="TreeGrafter"/>
</dbReference>
<organism evidence="5">
    <name type="scientific">Trichuris suis</name>
    <name type="common">pig whipworm</name>
    <dbReference type="NCBI Taxonomy" id="68888"/>
    <lineage>
        <taxon>Eukaryota</taxon>
        <taxon>Metazoa</taxon>
        <taxon>Ecdysozoa</taxon>
        <taxon>Nematoda</taxon>
        <taxon>Enoplea</taxon>
        <taxon>Dorylaimia</taxon>
        <taxon>Trichinellida</taxon>
        <taxon>Trichuridae</taxon>
        <taxon>Trichuris</taxon>
    </lineage>
</organism>
<keyword evidence="4" id="KW-0472">Membrane</keyword>